<feature type="compositionally biased region" description="Basic residues" evidence="1">
    <location>
        <begin position="52"/>
        <end position="65"/>
    </location>
</feature>
<sequence>MLMLTSPSHHHHFLSTSLTQGHNSARRVPLASRMWAGAFGVPHRLPATPHPTHSRRYSTSRRAQRRCPPQCTSFSPTGPRVHAHAPGTGTTPLPLSTVQIDRRRILEPGNSASRLHHPLPLPKPTVTRMENCRHRLPPSISARIPCRSPLQWRNQGQRDTGYDDIRNEGDQGNEEGGANKVAVGERVDVGIGGVGGG</sequence>
<dbReference type="AlphaFoldDB" id="A0A067S7X4"/>
<dbReference type="EMBL" id="KL142419">
    <property type="protein sequence ID" value="KDR66955.1"/>
    <property type="molecule type" value="Genomic_DNA"/>
</dbReference>
<evidence type="ECO:0000256" key="1">
    <source>
        <dbReference type="SAM" id="MobiDB-lite"/>
    </source>
</evidence>
<dbReference type="Proteomes" id="UP000027222">
    <property type="component" value="Unassembled WGS sequence"/>
</dbReference>
<reference evidence="3" key="1">
    <citation type="journal article" date="2014" name="Proc. Natl. Acad. Sci. U.S.A.">
        <title>Extensive sampling of basidiomycete genomes demonstrates inadequacy of the white-rot/brown-rot paradigm for wood decay fungi.</title>
        <authorList>
            <person name="Riley R."/>
            <person name="Salamov A.A."/>
            <person name="Brown D.W."/>
            <person name="Nagy L.G."/>
            <person name="Floudas D."/>
            <person name="Held B.W."/>
            <person name="Levasseur A."/>
            <person name="Lombard V."/>
            <person name="Morin E."/>
            <person name="Otillar R."/>
            <person name="Lindquist E.A."/>
            <person name="Sun H."/>
            <person name="LaButti K.M."/>
            <person name="Schmutz J."/>
            <person name="Jabbour D."/>
            <person name="Luo H."/>
            <person name="Baker S.E."/>
            <person name="Pisabarro A.G."/>
            <person name="Walton J.D."/>
            <person name="Blanchette R.A."/>
            <person name="Henrissat B."/>
            <person name="Martin F."/>
            <person name="Cullen D."/>
            <person name="Hibbett D.S."/>
            <person name="Grigoriev I.V."/>
        </authorList>
    </citation>
    <scope>NUCLEOTIDE SEQUENCE [LARGE SCALE GENOMIC DNA]</scope>
    <source>
        <strain evidence="3">CBS 339.88</strain>
    </source>
</reference>
<feature type="region of interest" description="Disordered" evidence="1">
    <location>
        <begin position="1"/>
        <end position="20"/>
    </location>
</feature>
<evidence type="ECO:0000313" key="3">
    <source>
        <dbReference type="Proteomes" id="UP000027222"/>
    </source>
</evidence>
<feature type="region of interest" description="Disordered" evidence="1">
    <location>
        <begin position="46"/>
        <end position="95"/>
    </location>
</feature>
<evidence type="ECO:0000313" key="2">
    <source>
        <dbReference type="EMBL" id="KDR66955.1"/>
    </source>
</evidence>
<proteinExistence type="predicted"/>
<gene>
    <name evidence="2" type="ORF">GALMADRAFT_1138264</name>
</gene>
<keyword evidence="3" id="KW-1185">Reference proteome</keyword>
<name>A0A067S7X4_GALM3</name>
<dbReference type="HOGENOM" id="CLU_1384266_0_0_1"/>
<protein>
    <submittedName>
        <fullName evidence="2">Uncharacterized protein</fullName>
    </submittedName>
</protein>
<feature type="region of interest" description="Disordered" evidence="1">
    <location>
        <begin position="152"/>
        <end position="184"/>
    </location>
</feature>
<organism evidence="2 3">
    <name type="scientific">Galerina marginata (strain CBS 339.88)</name>
    <dbReference type="NCBI Taxonomy" id="685588"/>
    <lineage>
        <taxon>Eukaryota</taxon>
        <taxon>Fungi</taxon>
        <taxon>Dikarya</taxon>
        <taxon>Basidiomycota</taxon>
        <taxon>Agaricomycotina</taxon>
        <taxon>Agaricomycetes</taxon>
        <taxon>Agaricomycetidae</taxon>
        <taxon>Agaricales</taxon>
        <taxon>Agaricineae</taxon>
        <taxon>Strophariaceae</taxon>
        <taxon>Galerina</taxon>
    </lineage>
</organism>
<accession>A0A067S7X4</accession>
<feature type="compositionally biased region" description="Low complexity" evidence="1">
    <location>
        <begin position="86"/>
        <end position="95"/>
    </location>
</feature>
<feature type="compositionally biased region" description="Basic and acidic residues" evidence="1">
    <location>
        <begin position="160"/>
        <end position="169"/>
    </location>
</feature>